<dbReference type="InterPro" id="IPR001387">
    <property type="entry name" value="Cro/C1-type_HTH"/>
</dbReference>
<dbReference type="PROSITE" id="PS50943">
    <property type="entry name" value="HTH_CROC1"/>
    <property type="match status" value="1"/>
</dbReference>
<dbReference type="EMBL" id="FNXY01000001">
    <property type="protein sequence ID" value="SEI45322.1"/>
    <property type="molecule type" value="Genomic_DNA"/>
</dbReference>
<proteinExistence type="predicted"/>
<sequence length="265" mass="30341">MVTATLFFHSNIRFLRERRKFSQEDISEVLDLSRNKLQALESGKTKNPSVQDLIKFSEYFKVSVDTLLKVDLSTLGELKLKELQAGNDVYMTGSQIRILAITVDKENLENTEYVPVKAKAGYQAGYNDPQYLAALPRFSLPNLPKQGTFRMFPTVGDSMLPIPEGSDIIAEYVQDWKNLKPETPCIVILKGNQDFVFKMVTVQNNGRLLLKSLNSLYQPFEVNSEDVLEVWKYYKHQTDTLPEPETDLQQIKNLLVAFHSEVKKK</sequence>
<dbReference type="Proteomes" id="UP000199532">
    <property type="component" value="Unassembled WGS sequence"/>
</dbReference>
<dbReference type="SMART" id="SM00530">
    <property type="entry name" value="HTH_XRE"/>
    <property type="match status" value="1"/>
</dbReference>
<dbReference type="PANTHER" id="PTHR40661:SF3">
    <property type="entry name" value="FELS-1 PROPHAGE TRANSCRIPTIONAL REGULATOR"/>
    <property type="match status" value="1"/>
</dbReference>
<dbReference type="CDD" id="cd06529">
    <property type="entry name" value="S24_LexA-like"/>
    <property type="match status" value="1"/>
</dbReference>
<dbReference type="GO" id="GO:0003677">
    <property type="term" value="F:DNA binding"/>
    <property type="evidence" value="ECO:0007669"/>
    <property type="project" value="UniProtKB-KW"/>
</dbReference>
<protein>
    <submittedName>
        <fullName evidence="5">Helix-turn-helix domain-containing protein</fullName>
    </submittedName>
</protein>
<evidence type="ECO:0000313" key="5">
    <source>
        <dbReference type="EMBL" id="SEI45322.1"/>
    </source>
</evidence>
<dbReference type="InterPro" id="IPR039418">
    <property type="entry name" value="LexA-like"/>
</dbReference>
<keyword evidence="6" id="KW-1185">Reference proteome</keyword>
<evidence type="ECO:0000256" key="1">
    <source>
        <dbReference type="ARBA" id="ARBA00023015"/>
    </source>
</evidence>
<dbReference type="CDD" id="cd00093">
    <property type="entry name" value="HTH_XRE"/>
    <property type="match status" value="1"/>
</dbReference>
<dbReference type="AlphaFoldDB" id="A0A1H6R286"/>
<dbReference type="SUPFAM" id="SSF51306">
    <property type="entry name" value="LexA/Signal peptidase"/>
    <property type="match status" value="1"/>
</dbReference>
<keyword evidence="1" id="KW-0805">Transcription regulation</keyword>
<dbReference type="SUPFAM" id="SSF47413">
    <property type="entry name" value="lambda repressor-like DNA-binding domains"/>
    <property type="match status" value="1"/>
</dbReference>
<name>A0A1H6R286_9BACT</name>
<evidence type="ECO:0000259" key="4">
    <source>
        <dbReference type="PROSITE" id="PS50943"/>
    </source>
</evidence>
<gene>
    <name evidence="5" type="ORF">SAMN04487995_0850</name>
</gene>
<evidence type="ECO:0000256" key="3">
    <source>
        <dbReference type="ARBA" id="ARBA00023163"/>
    </source>
</evidence>
<evidence type="ECO:0000313" key="6">
    <source>
        <dbReference type="Proteomes" id="UP000199532"/>
    </source>
</evidence>
<dbReference type="PANTHER" id="PTHR40661">
    <property type="match status" value="1"/>
</dbReference>
<feature type="domain" description="HTH cro/C1-type" evidence="4">
    <location>
        <begin position="12"/>
        <end position="67"/>
    </location>
</feature>
<keyword evidence="2" id="KW-0238">DNA-binding</keyword>
<dbReference type="Gene3D" id="2.10.109.10">
    <property type="entry name" value="Umud Fragment, subunit A"/>
    <property type="match status" value="1"/>
</dbReference>
<dbReference type="InterPro" id="IPR010982">
    <property type="entry name" value="Lambda_DNA-bd_dom_sf"/>
</dbReference>
<dbReference type="InterPro" id="IPR036286">
    <property type="entry name" value="LexA/Signal_pep-like_sf"/>
</dbReference>
<keyword evidence="3" id="KW-0804">Transcription</keyword>
<organism evidence="5 6">
    <name type="scientific">Dyadobacter koreensis</name>
    <dbReference type="NCBI Taxonomy" id="408657"/>
    <lineage>
        <taxon>Bacteria</taxon>
        <taxon>Pseudomonadati</taxon>
        <taxon>Bacteroidota</taxon>
        <taxon>Cytophagia</taxon>
        <taxon>Cytophagales</taxon>
        <taxon>Spirosomataceae</taxon>
        <taxon>Dyadobacter</taxon>
    </lineage>
</organism>
<accession>A0A1H6R286</accession>
<dbReference type="OrthoDB" id="3831186at2"/>
<reference evidence="5 6" key="1">
    <citation type="submission" date="2016-10" db="EMBL/GenBank/DDBJ databases">
        <authorList>
            <person name="de Groot N.N."/>
        </authorList>
    </citation>
    <scope>NUCLEOTIDE SEQUENCE [LARGE SCALE GENOMIC DNA]</scope>
    <source>
        <strain evidence="5 6">DSM 19938</strain>
    </source>
</reference>
<dbReference type="STRING" id="408657.SAMN04487995_0850"/>
<dbReference type="Gene3D" id="1.10.260.40">
    <property type="entry name" value="lambda repressor-like DNA-binding domains"/>
    <property type="match status" value="1"/>
</dbReference>
<dbReference type="Pfam" id="PF12844">
    <property type="entry name" value="HTH_19"/>
    <property type="match status" value="1"/>
</dbReference>
<dbReference type="RefSeq" id="WP_090332263.1">
    <property type="nucleotide sequence ID" value="NZ_FNXY01000001.1"/>
</dbReference>
<evidence type="ECO:0000256" key="2">
    <source>
        <dbReference type="ARBA" id="ARBA00023125"/>
    </source>
</evidence>